<sequence>MDSLSGTYTSNFLPSKPSMLLWGTYDHEWALTTPETAAETAKAHVDYHLQRGVSLSRLWLDAHCAMDTKRMDDPHQQYLTEVCKLTSRMLIAEFEASPLKDIAFPDISTGAIFGPKPRTDDDEAPKFNPNATVFTPTATPEKTKTKTKAATSSAQVFAERCQKLGLRVSSAPAKSSS</sequence>
<comment type="caution">
    <text evidence="1">The sequence shown here is derived from an EMBL/GenBank/DDBJ whole genome shotgun (WGS) entry which is preliminary data.</text>
</comment>
<gene>
    <name evidence="1" type="ORF">F4821DRAFT_247481</name>
</gene>
<organism evidence="1 2">
    <name type="scientific">Hypoxylon rubiginosum</name>
    <dbReference type="NCBI Taxonomy" id="110542"/>
    <lineage>
        <taxon>Eukaryota</taxon>
        <taxon>Fungi</taxon>
        <taxon>Dikarya</taxon>
        <taxon>Ascomycota</taxon>
        <taxon>Pezizomycotina</taxon>
        <taxon>Sordariomycetes</taxon>
        <taxon>Xylariomycetidae</taxon>
        <taxon>Xylariales</taxon>
        <taxon>Hypoxylaceae</taxon>
        <taxon>Hypoxylon</taxon>
    </lineage>
</organism>
<evidence type="ECO:0000313" key="1">
    <source>
        <dbReference type="EMBL" id="KAI6082271.1"/>
    </source>
</evidence>
<proteinExistence type="predicted"/>
<evidence type="ECO:0000313" key="2">
    <source>
        <dbReference type="Proteomes" id="UP001497680"/>
    </source>
</evidence>
<accession>A0ACC0CPH2</accession>
<name>A0ACC0CPH2_9PEZI</name>
<dbReference type="EMBL" id="MU394374">
    <property type="protein sequence ID" value="KAI6082271.1"/>
    <property type="molecule type" value="Genomic_DNA"/>
</dbReference>
<keyword evidence="2" id="KW-1185">Reference proteome</keyword>
<protein>
    <submittedName>
        <fullName evidence="1">Uncharacterized protein</fullName>
    </submittedName>
</protein>
<dbReference type="Proteomes" id="UP001497680">
    <property type="component" value="Unassembled WGS sequence"/>
</dbReference>
<reference evidence="1 2" key="1">
    <citation type="journal article" date="2022" name="New Phytol.">
        <title>Ecological generalism drives hyperdiversity of secondary metabolite gene clusters in xylarialean endophytes.</title>
        <authorList>
            <person name="Franco M.E.E."/>
            <person name="Wisecaver J.H."/>
            <person name="Arnold A.E."/>
            <person name="Ju Y.M."/>
            <person name="Slot J.C."/>
            <person name="Ahrendt S."/>
            <person name="Moore L.P."/>
            <person name="Eastman K.E."/>
            <person name="Scott K."/>
            <person name="Konkel Z."/>
            <person name="Mondo S.J."/>
            <person name="Kuo A."/>
            <person name="Hayes R.D."/>
            <person name="Haridas S."/>
            <person name="Andreopoulos B."/>
            <person name="Riley R."/>
            <person name="LaButti K."/>
            <person name="Pangilinan J."/>
            <person name="Lipzen A."/>
            <person name="Amirebrahimi M."/>
            <person name="Yan J."/>
            <person name="Adam C."/>
            <person name="Keymanesh K."/>
            <person name="Ng V."/>
            <person name="Louie K."/>
            <person name="Northen T."/>
            <person name="Drula E."/>
            <person name="Henrissat B."/>
            <person name="Hsieh H.M."/>
            <person name="Youens-Clark K."/>
            <person name="Lutzoni F."/>
            <person name="Miadlikowska J."/>
            <person name="Eastwood D.C."/>
            <person name="Hamelin R.C."/>
            <person name="Grigoriev I.V."/>
            <person name="U'Ren J.M."/>
        </authorList>
    </citation>
    <scope>NUCLEOTIDE SEQUENCE [LARGE SCALE GENOMIC DNA]</scope>
    <source>
        <strain evidence="1 2">ER1909</strain>
    </source>
</reference>